<gene>
    <name evidence="1" type="ORF">AL00_11255</name>
</gene>
<name>A0A8E1C2J7_9SPHN</name>
<dbReference type="InterPro" id="IPR043502">
    <property type="entry name" value="DNA/RNA_pol_sf"/>
</dbReference>
<sequence length="157" mass="17894">MLVDRDALNEMEQQLNEYVNAKYRELIRLVPAAVRRRHLQKGLSLGRDAFKRDILFSKDGFNLKPRLFTKGTKDLDKHEQVPQVGKDHLTYFVNDPRPNVARFCSELIAFGAAEKMLSTYVGNEEEGSGFHKYIASDGNIYPSYMLHRTATGRTASA</sequence>
<dbReference type="Proteomes" id="UP000028135">
    <property type="component" value="Unassembled WGS sequence"/>
</dbReference>
<organism evidence="1 2">
    <name type="scientific">Sphingobium indicum F2</name>
    <dbReference type="NCBI Taxonomy" id="1450518"/>
    <lineage>
        <taxon>Bacteria</taxon>
        <taxon>Pseudomonadati</taxon>
        <taxon>Pseudomonadota</taxon>
        <taxon>Alphaproteobacteria</taxon>
        <taxon>Sphingomonadales</taxon>
        <taxon>Sphingomonadaceae</taxon>
        <taxon>Sphingobium</taxon>
    </lineage>
</organism>
<proteinExistence type="predicted"/>
<evidence type="ECO:0000313" key="2">
    <source>
        <dbReference type="Proteomes" id="UP000028135"/>
    </source>
</evidence>
<dbReference type="RefSeq" id="WP_020817785.1">
    <property type="nucleotide sequence ID" value="NZ_JANF02000056.1"/>
</dbReference>
<dbReference type="AlphaFoldDB" id="A0A8E1C2J7"/>
<dbReference type="EMBL" id="JANF02000056">
    <property type="protein sequence ID" value="KER36320.1"/>
    <property type="molecule type" value="Genomic_DNA"/>
</dbReference>
<protein>
    <submittedName>
        <fullName evidence="1">Uncharacterized protein</fullName>
    </submittedName>
</protein>
<accession>A0A8E1C2J7</accession>
<comment type="caution">
    <text evidence="1">The sequence shown here is derived from an EMBL/GenBank/DDBJ whole genome shotgun (WGS) entry which is preliminary data.</text>
</comment>
<reference evidence="1 2" key="1">
    <citation type="submission" date="2014-05" db="EMBL/GenBank/DDBJ databases">
        <title>Genome Announcement of Sphingobium lucknowense F2.</title>
        <authorList>
            <person name="Lal R."/>
            <person name="Negi V."/>
            <person name="Lata P."/>
            <person name="Sangwan N."/>
            <person name="Gupta S.K."/>
            <person name="Rao D.L.N."/>
            <person name="Das S."/>
        </authorList>
    </citation>
    <scope>NUCLEOTIDE SEQUENCE [LARGE SCALE GENOMIC DNA]</scope>
    <source>
        <strain evidence="1 2">F2</strain>
    </source>
</reference>
<dbReference type="SUPFAM" id="SSF56672">
    <property type="entry name" value="DNA/RNA polymerases"/>
    <property type="match status" value="1"/>
</dbReference>
<evidence type="ECO:0000313" key="1">
    <source>
        <dbReference type="EMBL" id="KER36320.1"/>
    </source>
</evidence>